<evidence type="ECO:0000256" key="2">
    <source>
        <dbReference type="ARBA" id="ARBA00008284"/>
    </source>
</evidence>
<dbReference type="InterPro" id="IPR007829">
    <property type="entry name" value="TM2"/>
</dbReference>
<dbReference type="OrthoDB" id="408511at2759"/>
<dbReference type="GO" id="GO:0016020">
    <property type="term" value="C:membrane"/>
    <property type="evidence" value="ECO:0007669"/>
    <property type="project" value="UniProtKB-SubCell"/>
</dbReference>
<feature type="transmembrane region" description="Helical" evidence="6">
    <location>
        <begin position="128"/>
        <end position="147"/>
    </location>
</feature>
<keyword evidence="7" id="KW-0732">Signal</keyword>
<evidence type="ECO:0000313" key="9">
    <source>
        <dbReference type="EMBL" id="OHS98182.1"/>
    </source>
</evidence>
<feature type="transmembrane region" description="Helical" evidence="6">
    <location>
        <begin position="159"/>
        <end position="180"/>
    </location>
</feature>
<dbReference type="EMBL" id="MLAK01001071">
    <property type="protein sequence ID" value="OHS98182.1"/>
    <property type="molecule type" value="Genomic_DNA"/>
</dbReference>
<name>A0A1J4JG56_9EUKA</name>
<dbReference type="Pfam" id="PF05154">
    <property type="entry name" value="TM2"/>
    <property type="match status" value="1"/>
</dbReference>
<keyword evidence="4 6" id="KW-1133">Transmembrane helix</keyword>
<evidence type="ECO:0000313" key="10">
    <source>
        <dbReference type="Proteomes" id="UP000179807"/>
    </source>
</evidence>
<feature type="signal peptide" evidence="7">
    <location>
        <begin position="1"/>
        <end position="20"/>
    </location>
</feature>
<comment type="similarity">
    <text evidence="2">Belongs to the TM2 family.</text>
</comment>
<keyword evidence="5 6" id="KW-0472">Membrane</keyword>
<evidence type="ECO:0000256" key="1">
    <source>
        <dbReference type="ARBA" id="ARBA00004141"/>
    </source>
</evidence>
<organism evidence="9 10">
    <name type="scientific">Tritrichomonas foetus</name>
    <dbReference type="NCBI Taxonomy" id="1144522"/>
    <lineage>
        <taxon>Eukaryota</taxon>
        <taxon>Metamonada</taxon>
        <taxon>Parabasalia</taxon>
        <taxon>Tritrichomonadida</taxon>
        <taxon>Tritrichomonadidae</taxon>
        <taxon>Tritrichomonas</taxon>
    </lineage>
</organism>
<gene>
    <name evidence="9" type="ORF">TRFO_09043</name>
</gene>
<evidence type="ECO:0000259" key="8">
    <source>
        <dbReference type="Pfam" id="PF05154"/>
    </source>
</evidence>
<dbReference type="PANTHER" id="PTHR21016">
    <property type="entry name" value="BETA-AMYLOID BINDING PROTEIN-RELATED"/>
    <property type="match status" value="1"/>
</dbReference>
<keyword evidence="10" id="KW-1185">Reference proteome</keyword>
<comment type="subcellular location">
    <subcellularLocation>
        <location evidence="1">Membrane</location>
        <topology evidence="1">Multi-pass membrane protein</topology>
    </subcellularLocation>
</comment>
<accession>A0A1J4JG56</accession>
<evidence type="ECO:0000256" key="4">
    <source>
        <dbReference type="ARBA" id="ARBA00022989"/>
    </source>
</evidence>
<dbReference type="InterPro" id="IPR050932">
    <property type="entry name" value="TM2D1-3-like"/>
</dbReference>
<evidence type="ECO:0000256" key="6">
    <source>
        <dbReference type="SAM" id="Phobius"/>
    </source>
</evidence>
<dbReference type="PANTHER" id="PTHR21016:SF25">
    <property type="entry name" value="TM2 DOMAIN-CONTAINING PROTEIN DDB_G0277895-RELATED"/>
    <property type="match status" value="1"/>
</dbReference>
<dbReference type="AlphaFoldDB" id="A0A1J4JG56"/>
<keyword evidence="3 6" id="KW-0812">Transmembrane</keyword>
<comment type="caution">
    <text evidence="9">The sequence shown here is derived from an EMBL/GenBank/DDBJ whole genome shotgun (WGS) entry which is preliminary data.</text>
</comment>
<proteinExistence type="inferred from homology"/>
<feature type="chain" id="PRO_5012091363" evidence="7">
    <location>
        <begin position="21"/>
        <end position="191"/>
    </location>
</feature>
<evidence type="ECO:0000256" key="3">
    <source>
        <dbReference type="ARBA" id="ARBA00022692"/>
    </source>
</evidence>
<dbReference type="VEuPathDB" id="TrichDB:TRFO_09043"/>
<evidence type="ECO:0000256" key="7">
    <source>
        <dbReference type="SAM" id="SignalP"/>
    </source>
</evidence>
<feature type="domain" description="TM2" evidence="8">
    <location>
        <begin position="126"/>
        <end position="173"/>
    </location>
</feature>
<evidence type="ECO:0000256" key="5">
    <source>
        <dbReference type="ARBA" id="ARBA00023136"/>
    </source>
</evidence>
<reference evidence="9" key="1">
    <citation type="submission" date="2016-10" db="EMBL/GenBank/DDBJ databases">
        <authorList>
            <person name="Benchimol M."/>
            <person name="Almeida L.G."/>
            <person name="Vasconcelos A.T."/>
            <person name="Perreira-Neves A."/>
            <person name="Rosa I.A."/>
            <person name="Tasca T."/>
            <person name="Bogo M.R."/>
            <person name="de Souza W."/>
        </authorList>
    </citation>
    <scope>NUCLEOTIDE SEQUENCE [LARGE SCALE GENOMIC DNA]</scope>
    <source>
        <strain evidence="9">K</strain>
    </source>
</reference>
<dbReference type="GeneID" id="94829356"/>
<dbReference type="RefSeq" id="XP_068351319.1">
    <property type="nucleotide sequence ID" value="XM_068494652.1"/>
</dbReference>
<protein>
    <submittedName>
        <fullName evidence="9">TM2 domain containing protein</fullName>
    </submittedName>
</protein>
<sequence>MVKITAKMFYFLFVSISSSGVYYRVCNETTTGRSCTQVEWNTSKALIPCSLLPREYRICSSRGLQKFTKSFPDMPAEIFEYDGCNNDYSNINKFGVAVCQPLKGVTCLGEPLWFVKDFRCFEEGESSYIPVLICSLFFGIFGVDRYLLGYPMLGTIKLLTLGGFGFWYITDLVLISLGYLNPHMSTYKTSY</sequence>
<dbReference type="Proteomes" id="UP000179807">
    <property type="component" value="Unassembled WGS sequence"/>
</dbReference>